<dbReference type="InterPro" id="IPR036249">
    <property type="entry name" value="Thioredoxin-like_sf"/>
</dbReference>
<feature type="domain" description="Thioredoxin" evidence="1">
    <location>
        <begin position="19"/>
        <end position="115"/>
    </location>
</feature>
<dbReference type="SMR" id="A2ERC1"/>
<dbReference type="KEGG" id="tva:4762661"/>
<dbReference type="PANTHER" id="PTHR45815">
    <property type="entry name" value="PROTEIN DISULFIDE-ISOMERASE A6"/>
    <property type="match status" value="1"/>
</dbReference>
<proteinExistence type="predicted"/>
<dbReference type="PANTHER" id="PTHR45815:SF3">
    <property type="entry name" value="PROTEIN DISULFIDE-ISOMERASE A6"/>
    <property type="match status" value="1"/>
</dbReference>
<dbReference type="SUPFAM" id="SSF52833">
    <property type="entry name" value="Thioredoxin-like"/>
    <property type="match status" value="2"/>
</dbReference>
<dbReference type="AlphaFoldDB" id="A2ERC1"/>
<dbReference type="InParanoid" id="A2ERC1"/>
<dbReference type="VEuPathDB" id="TrichDB:TVAG_305470"/>
<dbReference type="VEuPathDB" id="TrichDB:TVAGG3_1003950"/>
<dbReference type="STRING" id="5722.A2ERC1"/>
<sequence>MLGILFSLFLSHEMKLTFIHLTESTFKRQVLNRPKHQVWMVMFYRADDSACKHVTDKFLNASQIAEGALKFGIVDLHKYPSFAEKYDIKQVPMIRIFHSNGDVEYTGKRDSKGFVNTGLNYIQDISLVADESWIDSFLQTPSAIFFTDDVKIKSIWSSISTYFHGKSVRIGVCRDHDLAEKLGVTDFPSIHFFNGTNRVEYDGKISFPAIKDEIEKFFAKKLENIVVNPMSIMNPSSFTEQCYGGKTNCVLAVANQVTPEFVSIQKLYAQHKLKWFVGKSKLPHHFMEKMGGFWIYNPRKDAYIHVDKIGDLQPALDRIMDGMGKWQKAAAFENKEL</sequence>
<dbReference type="Pfam" id="PF00085">
    <property type="entry name" value="Thioredoxin"/>
    <property type="match status" value="1"/>
</dbReference>
<organism evidence="2 3">
    <name type="scientific">Trichomonas vaginalis (strain ATCC PRA-98 / G3)</name>
    <dbReference type="NCBI Taxonomy" id="412133"/>
    <lineage>
        <taxon>Eukaryota</taxon>
        <taxon>Metamonada</taxon>
        <taxon>Parabasalia</taxon>
        <taxon>Trichomonadida</taxon>
        <taxon>Trichomonadidae</taxon>
        <taxon>Trichomonas</taxon>
    </lineage>
</organism>
<reference evidence="2" key="2">
    <citation type="journal article" date="2007" name="Science">
        <title>Draft genome sequence of the sexually transmitted pathogen Trichomonas vaginalis.</title>
        <authorList>
            <person name="Carlton J.M."/>
            <person name="Hirt R.P."/>
            <person name="Silva J.C."/>
            <person name="Delcher A.L."/>
            <person name="Schatz M."/>
            <person name="Zhao Q."/>
            <person name="Wortman J.R."/>
            <person name="Bidwell S.L."/>
            <person name="Alsmark U.C.M."/>
            <person name="Besteiro S."/>
            <person name="Sicheritz-Ponten T."/>
            <person name="Noel C.J."/>
            <person name="Dacks J.B."/>
            <person name="Foster P.G."/>
            <person name="Simillion C."/>
            <person name="Van de Peer Y."/>
            <person name="Miranda-Saavedra D."/>
            <person name="Barton G.J."/>
            <person name="Westrop G.D."/>
            <person name="Mueller S."/>
            <person name="Dessi D."/>
            <person name="Fiori P.L."/>
            <person name="Ren Q."/>
            <person name="Paulsen I."/>
            <person name="Zhang H."/>
            <person name="Bastida-Corcuera F.D."/>
            <person name="Simoes-Barbosa A."/>
            <person name="Brown M.T."/>
            <person name="Hayes R.D."/>
            <person name="Mukherjee M."/>
            <person name="Okumura C.Y."/>
            <person name="Schneider R."/>
            <person name="Smith A.J."/>
            <person name="Vanacova S."/>
            <person name="Villalvazo M."/>
            <person name="Haas B.J."/>
            <person name="Pertea M."/>
            <person name="Feldblyum T.V."/>
            <person name="Utterback T.R."/>
            <person name="Shu C.L."/>
            <person name="Osoegawa K."/>
            <person name="de Jong P.J."/>
            <person name="Hrdy I."/>
            <person name="Horvathova L."/>
            <person name="Zubacova Z."/>
            <person name="Dolezal P."/>
            <person name="Malik S.B."/>
            <person name="Logsdon J.M. Jr."/>
            <person name="Henze K."/>
            <person name="Gupta A."/>
            <person name="Wang C.C."/>
            <person name="Dunne R.L."/>
            <person name="Upcroft J.A."/>
            <person name="Upcroft P."/>
            <person name="White O."/>
            <person name="Salzberg S.L."/>
            <person name="Tang P."/>
            <person name="Chiu C.-H."/>
            <person name="Lee Y.-S."/>
            <person name="Embley T.M."/>
            <person name="Coombs G.H."/>
            <person name="Mottram J.C."/>
            <person name="Tachezy J."/>
            <person name="Fraser-Liggett C.M."/>
            <person name="Johnson P.J."/>
        </authorList>
    </citation>
    <scope>NUCLEOTIDE SEQUENCE [LARGE SCALE GENOMIC DNA]</scope>
    <source>
        <strain evidence="2">G3</strain>
    </source>
</reference>
<accession>A2ERC1</accession>
<evidence type="ECO:0000313" key="2">
    <source>
        <dbReference type="EMBL" id="EAY04797.1"/>
    </source>
</evidence>
<dbReference type="GO" id="GO:0015035">
    <property type="term" value="F:protein-disulfide reductase activity"/>
    <property type="evidence" value="ECO:0000318"/>
    <property type="project" value="GO_Central"/>
</dbReference>
<reference evidence="2" key="1">
    <citation type="submission" date="2006-10" db="EMBL/GenBank/DDBJ databases">
        <authorList>
            <person name="Amadeo P."/>
            <person name="Zhao Q."/>
            <person name="Wortman J."/>
            <person name="Fraser-Liggett C."/>
            <person name="Carlton J."/>
        </authorList>
    </citation>
    <scope>NUCLEOTIDE SEQUENCE</scope>
    <source>
        <strain evidence="2">G3</strain>
    </source>
</reference>
<gene>
    <name evidence="2" type="ORF">TVAG_305470</name>
</gene>
<dbReference type="RefSeq" id="XP_001317020.1">
    <property type="nucleotide sequence ID" value="XM_001316985.1"/>
</dbReference>
<dbReference type="GO" id="GO:0034976">
    <property type="term" value="P:response to endoplasmic reticulum stress"/>
    <property type="evidence" value="ECO:0000318"/>
    <property type="project" value="GO_Central"/>
</dbReference>
<evidence type="ECO:0000313" key="3">
    <source>
        <dbReference type="Proteomes" id="UP000001542"/>
    </source>
</evidence>
<name>A2ERC1_TRIV3</name>
<evidence type="ECO:0000259" key="1">
    <source>
        <dbReference type="Pfam" id="PF00085"/>
    </source>
</evidence>
<dbReference type="EMBL" id="DS113465">
    <property type="protein sequence ID" value="EAY04797.1"/>
    <property type="molecule type" value="Genomic_DNA"/>
</dbReference>
<dbReference type="OrthoDB" id="20229at2759"/>
<dbReference type="GO" id="GO:0005783">
    <property type="term" value="C:endoplasmic reticulum"/>
    <property type="evidence" value="ECO:0000318"/>
    <property type="project" value="GO_Central"/>
</dbReference>
<dbReference type="Proteomes" id="UP000001542">
    <property type="component" value="Unassembled WGS sequence"/>
</dbReference>
<dbReference type="InterPro" id="IPR013766">
    <property type="entry name" value="Thioredoxin_domain"/>
</dbReference>
<protein>
    <recommendedName>
        <fullName evidence="1">Thioredoxin domain-containing protein</fullName>
    </recommendedName>
</protein>
<keyword evidence="3" id="KW-1185">Reference proteome</keyword>
<dbReference type="Gene3D" id="3.40.30.10">
    <property type="entry name" value="Glutaredoxin"/>
    <property type="match status" value="1"/>
</dbReference>